<keyword evidence="5" id="KW-0663">Pyridoxal phosphate</keyword>
<reference evidence="7" key="1">
    <citation type="submission" date="2023-07" db="EMBL/GenBank/DDBJ databases">
        <title>Sequencing the genomes of 1000 actinobacteria strains.</title>
        <authorList>
            <person name="Klenk H.-P."/>
        </authorList>
    </citation>
    <scope>NUCLEOTIDE SEQUENCE</scope>
    <source>
        <strain evidence="7">DSM 107476</strain>
    </source>
</reference>
<dbReference type="InterPro" id="IPR015424">
    <property type="entry name" value="PyrdxlP-dep_Trfase"/>
</dbReference>
<evidence type="ECO:0000259" key="6">
    <source>
        <dbReference type="Pfam" id="PF00155"/>
    </source>
</evidence>
<keyword evidence="3 7" id="KW-0032">Aminotransferase</keyword>
<name>A0ABU1ZZ77_9CORY</name>
<accession>A0ABU1ZZ77</accession>
<evidence type="ECO:0000256" key="3">
    <source>
        <dbReference type="ARBA" id="ARBA00022576"/>
    </source>
</evidence>
<dbReference type="InterPro" id="IPR004839">
    <property type="entry name" value="Aminotransferase_I/II_large"/>
</dbReference>
<gene>
    <name evidence="7" type="ORF">J2S39_001918</name>
</gene>
<comment type="caution">
    <text evidence="7">The sequence shown here is derived from an EMBL/GenBank/DDBJ whole genome shotgun (WGS) entry which is preliminary data.</text>
</comment>
<comment type="cofactor">
    <cofactor evidence="1">
        <name>pyridoxal 5'-phosphate</name>
        <dbReference type="ChEBI" id="CHEBI:597326"/>
    </cofactor>
</comment>
<proteinExistence type="inferred from homology"/>
<dbReference type="SUPFAM" id="SSF53383">
    <property type="entry name" value="PLP-dependent transferases"/>
    <property type="match status" value="1"/>
</dbReference>
<evidence type="ECO:0000313" key="8">
    <source>
        <dbReference type="Proteomes" id="UP001180840"/>
    </source>
</evidence>
<evidence type="ECO:0000256" key="4">
    <source>
        <dbReference type="ARBA" id="ARBA00022679"/>
    </source>
</evidence>
<dbReference type="PANTHER" id="PTHR46383">
    <property type="entry name" value="ASPARTATE AMINOTRANSFERASE"/>
    <property type="match status" value="1"/>
</dbReference>
<keyword evidence="4" id="KW-0808">Transferase</keyword>
<protein>
    <submittedName>
        <fullName evidence="7">Aspartate/methionine/tyrosine aminotransferase</fullName>
    </submittedName>
</protein>
<comment type="similarity">
    <text evidence="2">Belongs to the class-I pyridoxal-phosphate-dependent aminotransferase family.</text>
</comment>
<dbReference type="Gene3D" id="3.40.640.10">
    <property type="entry name" value="Type I PLP-dependent aspartate aminotransferase-like (Major domain)"/>
    <property type="match status" value="1"/>
</dbReference>
<keyword evidence="8" id="KW-1185">Reference proteome</keyword>
<dbReference type="CDD" id="cd00609">
    <property type="entry name" value="AAT_like"/>
    <property type="match status" value="1"/>
</dbReference>
<dbReference type="InterPro" id="IPR050596">
    <property type="entry name" value="AspAT/PAT-like"/>
</dbReference>
<evidence type="ECO:0000256" key="1">
    <source>
        <dbReference type="ARBA" id="ARBA00001933"/>
    </source>
</evidence>
<sequence length="391" mass="41602">MTKQTDARTLIAGRGVVEPFRVMKMLDLVHRRRAAGQETIMLCAGQPSTGAPEAVLSAAETALRDSPLGYTEVVGDRGLREIVAHWHSRTYGVETGPDNVVITTGSSGGFVAAFLATLEIGDTVALARPGYPAYRNILKSLGVGVVDLPCGAETNFQPTAAMLEALPEPPKAVLVTSPGNPSGTIIDPGEIEKIAQWCDAHGAVLISDEDYHGLSFGKPTVTARQFSDNAIVVGTLSKYFSMTGWRVGWLILPDALVETVENLQASHSLCAPAISQIAGRAAFSPEATEELDGHLERYRETRRVLLDALPGIGLDTFAEPDGGLYLWVDVSSVTEDSEAWASELVDAIGVALAPGVDFDPVDGHSWVRLSLCGPAEEAAEAVRRLGQYLGR</sequence>
<evidence type="ECO:0000256" key="2">
    <source>
        <dbReference type="ARBA" id="ARBA00007441"/>
    </source>
</evidence>
<organism evidence="7 8">
    <name type="scientific">Corynebacterium guangdongense</name>
    <dbReference type="NCBI Taxonomy" id="1783348"/>
    <lineage>
        <taxon>Bacteria</taxon>
        <taxon>Bacillati</taxon>
        <taxon>Actinomycetota</taxon>
        <taxon>Actinomycetes</taxon>
        <taxon>Mycobacteriales</taxon>
        <taxon>Corynebacteriaceae</taxon>
        <taxon>Corynebacterium</taxon>
    </lineage>
</organism>
<dbReference type="Proteomes" id="UP001180840">
    <property type="component" value="Unassembled WGS sequence"/>
</dbReference>
<evidence type="ECO:0000313" key="7">
    <source>
        <dbReference type="EMBL" id="MDR7330242.1"/>
    </source>
</evidence>
<evidence type="ECO:0000256" key="5">
    <source>
        <dbReference type="ARBA" id="ARBA00022898"/>
    </source>
</evidence>
<dbReference type="GO" id="GO:0008483">
    <property type="term" value="F:transaminase activity"/>
    <property type="evidence" value="ECO:0007669"/>
    <property type="project" value="UniProtKB-KW"/>
</dbReference>
<dbReference type="Pfam" id="PF00155">
    <property type="entry name" value="Aminotran_1_2"/>
    <property type="match status" value="1"/>
</dbReference>
<dbReference type="EMBL" id="JAVDXZ010000001">
    <property type="protein sequence ID" value="MDR7330242.1"/>
    <property type="molecule type" value="Genomic_DNA"/>
</dbReference>
<feature type="domain" description="Aminotransferase class I/classII large" evidence="6">
    <location>
        <begin position="39"/>
        <end position="385"/>
    </location>
</feature>
<dbReference type="InterPro" id="IPR015421">
    <property type="entry name" value="PyrdxlP-dep_Trfase_major"/>
</dbReference>
<dbReference type="PANTHER" id="PTHR46383:SF2">
    <property type="entry name" value="AMINOTRANSFERASE"/>
    <property type="match status" value="1"/>
</dbReference>